<gene>
    <name evidence="3" type="primary">LOC110777464</name>
</gene>
<dbReference type="GeneID" id="110777464"/>
<reference evidence="3" key="2">
    <citation type="submission" date="2025-08" db="UniProtKB">
        <authorList>
            <consortium name="RefSeq"/>
        </authorList>
    </citation>
    <scope>IDENTIFICATION</scope>
    <source>
        <tissue evidence="3">Leaf</tissue>
    </source>
</reference>
<dbReference type="Pfam" id="PF08268">
    <property type="entry name" value="FBA_3"/>
    <property type="match status" value="1"/>
</dbReference>
<dbReference type="SMART" id="SM00256">
    <property type="entry name" value="FBOX"/>
    <property type="match status" value="1"/>
</dbReference>
<dbReference type="KEGG" id="soe:110777464"/>
<feature type="domain" description="F-box" evidence="1">
    <location>
        <begin position="1"/>
        <end position="45"/>
    </location>
</feature>
<dbReference type="GO" id="GO:0004842">
    <property type="term" value="F:ubiquitin-protein transferase activity"/>
    <property type="evidence" value="ECO:0000318"/>
    <property type="project" value="GO_Central"/>
</dbReference>
<accession>A0A9R0HVE7</accession>
<evidence type="ECO:0000313" key="2">
    <source>
        <dbReference type="Proteomes" id="UP000813463"/>
    </source>
</evidence>
<dbReference type="Gene3D" id="1.20.1280.50">
    <property type="match status" value="1"/>
</dbReference>
<protein>
    <submittedName>
        <fullName evidence="3">F-box/kelch-repeat protein At3g06240</fullName>
    </submittedName>
</protein>
<dbReference type="InterPro" id="IPR013187">
    <property type="entry name" value="F-box-assoc_dom_typ3"/>
</dbReference>
<dbReference type="OrthoDB" id="5314306at2759"/>
<organism evidence="2 3">
    <name type="scientific">Spinacia oleracea</name>
    <name type="common">Spinach</name>
    <dbReference type="NCBI Taxonomy" id="3562"/>
    <lineage>
        <taxon>Eukaryota</taxon>
        <taxon>Viridiplantae</taxon>
        <taxon>Streptophyta</taxon>
        <taxon>Embryophyta</taxon>
        <taxon>Tracheophyta</taxon>
        <taxon>Spermatophyta</taxon>
        <taxon>Magnoliopsida</taxon>
        <taxon>eudicotyledons</taxon>
        <taxon>Gunneridae</taxon>
        <taxon>Pentapetalae</taxon>
        <taxon>Caryophyllales</taxon>
        <taxon>Chenopodiaceae</taxon>
        <taxon>Chenopodioideae</taxon>
        <taxon>Anserineae</taxon>
        <taxon>Spinacia</taxon>
    </lineage>
</organism>
<name>A0A9R0HVE7_SPIOL</name>
<dbReference type="PANTHER" id="PTHR31672:SF10">
    <property type="entry name" value="F-BOX DOMAIN-CONTAINING PROTEIN"/>
    <property type="match status" value="1"/>
</dbReference>
<dbReference type="PROSITE" id="PS50181">
    <property type="entry name" value="FBOX"/>
    <property type="match status" value="1"/>
</dbReference>
<dbReference type="GO" id="GO:0031146">
    <property type="term" value="P:SCF-dependent proteasomal ubiquitin-dependent protein catabolic process"/>
    <property type="evidence" value="ECO:0000318"/>
    <property type="project" value="GO_Central"/>
</dbReference>
<dbReference type="SUPFAM" id="SSF81383">
    <property type="entry name" value="F-box domain"/>
    <property type="match status" value="1"/>
</dbReference>
<dbReference type="PANTHER" id="PTHR31672">
    <property type="entry name" value="BNACNNG10540D PROTEIN"/>
    <property type="match status" value="1"/>
</dbReference>
<dbReference type="AlphaFoldDB" id="A0A9R0HVE7"/>
<proteinExistence type="predicted"/>
<dbReference type="InterPro" id="IPR050796">
    <property type="entry name" value="SCF_F-box_component"/>
</dbReference>
<dbReference type="Proteomes" id="UP000813463">
    <property type="component" value="Chromosome 6"/>
</dbReference>
<reference evidence="2" key="1">
    <citation type="journal article" date="2021" name="Nat. Commun.">
        <title>Genomic analyses provide insights into spinach domestication and the genetic basis of agronomic traits.</title>
        <authorList>
            <person name="Cai X."/>
            <person name="Sun X."/>
            <person name="Xu C."/>
            <person name="Sun H."/>
            <person name="Wang X."/>
            <person name="Ge C."/>
            <person name="Zhang Z."/>
            <person name="Wang Q."/>
            <person name="Fei Z."/>
            <person name="Jiao C."/>
            <person name="Wang Q."/>
        </authorList>
    </citation>
    <scope>NUCLEOTIDE SEQUENCE [LARGE SCALE GENOMIC DNA]</scope>
    <source>
        <strain evidence="2">cv. Varoflay</strain>
    </source>
</reference>
<evidence type="ECO:0000313" key="3">
    <source>
        <dbReference type="RefSeq" id="XP_021837763.1"/>
    </source>
</evidence>
<evidence type="ECO:0000259" key="1">
    <source>
        <dbReference type="PROSITE" id="PS50181"/>
    </source>
</evidence>
<dbReference type="InterPro" id="IPR017451">
    <property type="entry name" value="F-box-assoc_interact_dom"/>
</dbReference>
<dbReference type="InterPro" id="IPR036047">
    <property type="entry name" value="F-box-like_dom_sf"/>
</dbReference>
<keyword evidence="2" id="KW-1185">Reference proteome</keyword>
<dbReference type="Pfam" id="PF00646">
    <property type="entry name" value="F-box"/>
    <property type="match status" value="1"/>
</dbReference>
<sequence>MATVLPPEIETEILLCLPAKSLQRFTAVCRLWHSVITSSTFIATFNHRASLHPQLLLLKHPYPHLHRLLSPSLTTIHFSLSSDSFLELTSLKVPHKSHHPVDDDDDNDRMRPTRVELVTSNSINGILCVLVHKGLSEGMVIDCDLFLWNPSTSESLKVPSSTITGLFSGPPMVKFYCGFGFGDGDYKVIRVLDSVQLIAEVYSLRENCWRKISGSDISSNILWASSTCTFVDGVGYWGAYRRERKDKFFVLGFDFETERFEKIKTPIECVDGDEMRYHSLWVYRGMLAISVLRFGEFESRVTRHYIWVMMGDEGLDDKHKNWCRLFNIDLEGGPRKPMATLGNGEVLLLGEDDGEHALYDPESEQVRRVDVFDVDAVASYVESLVSFGMLIGTAEVAVSLD</sequence>
<dbReference type="NCBIfam" id="TIGR01640">
    <property type="entry name" value="F_box_assoc_1"/>
    <property type="match status" value="1"/>
</dbReference>
<dbReference type="RefSeq" id="XP_021837763.1">
    <property type="nucleotide sequence ID" value="XM_021982071.2"/>
</dbReference>
<dbReference type="InterPro" id="IPR001810">
    <property type="entry name" value="F-box_dom"/>
</dbReference>